<dbReference type="STRING" id="318683.A0U94_13540"/>
<gene>
    <name evidence="1" type="ORF">AD945_09965</name>
</gene>
<dbReference type="InterPro" id="IPR008318">
    <property type="entry name" value="UCP030820"/>
</dbReference>
<sequence length="148" mass="16662">MKLLELGERTAQVHDVLVTVGELVDRDDARAVLLESADDPTLLRPYLNRLDLVVLRFPIFRDGRGFTQARELREYLRFSGEIRAEGHILPDQAAFLRRCGVDSVVLPKNGNGDPGLWEKQLRQFPVAYQRSVLPERGAGPGLRVEEAS</sequence>
<dbReference type="Proteomes" id="UP000075636">
    <property type="component" value="Unassembled WGS sequence"/>
</dbReference>
<dbReference type="RefSeq" id="WP_062108449.1">
    <property type="nucleotide sequence ID" value="NZ_LHZR01000108.1"/>
</dbReference>
<dbReference type="AlphaFoldDB" id="A0A149TI59"/>
<evidence type="ECO:0000313" key="2">
    <source>
        <dbReference type="Proteomes" id="UP000075636"/>
    </source>
</evidence>
<dbReference type="EMBL" id="LHZR01000108">
    <property type="protein sequence ID" value="KXV47696.1"/>
    <property type="molecule type" value="Genomic_DNA"/>
</dbReference>
<dbReference type="Pfam" id="PF06073">
    <property type="entry name" value="DUF934"/>
    <property type="match status" value="1"/>
</dbReference>
<comment type="caution">
    <text evidence="1">The sequence shown here is derived from an EMBL/GenBank/DDBJ whole genome shotgun (WGS) entry which is preliminary data.</text>
</comment>
<reference evidence="1 2" key="1">
    <citation type="submission" date="2015-06" db="EMBL/GenBank/DDBJ databases">
        <title>Improved classification and identification of acetic acid bacteria using matrix-assisted laser desorption/ionization time-of-flight mass spectrometry; Gluconobacter nephelii and Gluconobacter uchimurae are later heterotypic synonyms of Gluconobacter japonicus and Gluconobacter oxydans, respectively.</title>
        <authorList>
            <person name="Li L."/>
            <person name="Cleenwerck I."/>
            <person name="De Vuyst L."/>
            <person name="Vandamme P."/>
        </authorList>
    </citation>
    <scope>NUCLEOTIDE SEQUENCE [LARGE SCALE GENOMIC DNA]</scope>
    <source>
        <strain evidence="1 2">LMG 1768</strain>
    </source>
</reference>
<dbReference type="PATRIC" id="fig|318683.6.peg.1685"/>
<organism evidence="1 2">
    <name type="scientific">Gluconobacter albidus</name>
    <dbReference type="NCBI Taxonomy" id="318683"/>
    <lineage>
        <taxon>Bacteria</taxon>
        <taxon>Pseudomonadati</taxon>
        <taxon>Pseudomonadota</taxon>
        <taxon>Alphaproteobacteria</taxon>
        <taxon>Acetobacterales</taxon>
        <taxon>Acetobacteraceae</taxon>
        <taxon>Gluconobacter</taxon>
    </lineage>
</organism>
<name>A0A149TI59_9PROT</name>
<dbReference type="OrthoDB" id="9800421at2"/>
<proteinExistence type="predicted"/>
<evidence type="ECO:0000313" key="1">
    <source>
        <dbReference type="EMBL" id="KXV47696.1"/>
    </source>
</evidence>
<accession>A0A149TI59</accession>
<protein>
    <submittedName>
        <fullName evidence="1">Oxidoreductase</fullName>
    </submittedName>
</protein>